<sequence>DQVDLSNQYKLLQSDETTILQEISEIVSTSQNNRPSDRTKAKRNGKNVCKSKIDSPSKTNVTNKLTLISDSHGRDLVYYLDNHLAHKSSTFGLVMPNARLENIISASEADKNINNFTKSDFIIWIAG</sequence>
<proteinExistence type="predicted"/>
<feature type="non-terminal residue" evidence="2">
    <location>
        <position position="1"/>
    </location>
</feature>
<evidence type="ECO:0000256" key="1">
    <source>
        <dbReference type="SAM" id="MobiDB-lite"/>
    </source>
</evidence>
<accession>A0A1B6KF13</accession>
<reference evidence="2" key="1">
    <citation type="submission" date="2015-11" db="EMBL/GenBank/DDBJ databases">
        <title>De novo transcriptome assembly of four potential Pierce s Disease insect vectors from Arizona vineyards.</title>
        <authorList>
            <person name="Tassone E.E."/>
        </authorList>
    </citation>
    <scope>NUCLEOTIDE SEQUENCE</scope>
</reference>
<feature type="region of interest" description="Disordered" evidence="1">
    <location>
        <begin position="28"/>
        <end position="56"/>
    </location>
</feature>
<dbReference type="EMBL" id="GEBQ01029958">
    <property type="protein sequence ID" value="JAT10019.1"/>
    <property type="molecule type" value="Transcribed_RNA"/>
</dbReference>
<evidence type="ECO:0000313" key="2">
    <source>
        <dbReference type="EMBL" id="JAT10019.1"/>
    </source>
</evidence>
<gene>
    <name evidence="2" type="ORF">g.52160</name>
</gene>
<feature type="non-terminal residue" evidence="2">
    <location>
        <position position="127"/>
    </location>
</feature>
<organism evidence="2">
    <name type="scientific">Graphocephala atropunctata</name>
    <dbReference type="NCBI Taxonomy" id="36148"/>
    <lineage>
        <taxon>Eukaryota</taxon>
        <taxon>Metazoa</taxon>
        <taxon>Ecdysozoa</taxon>
        <taxon>Arthropoda</taxon>
        <taxon>Hexapoda</taxon>
        <taxon>Insecta</taxon>
        <taxon>Pterygota</taxon>
        <taxon>Neoptera</taxon>
        <taxon>Paraneoptera</taxon>
        <taxon>Hemiptera</taxon>
        <taxon>Auchenorrhyncha</taxon>
        <taxon>Membracoidea</taxon>
        <taxon>Cicadellidae</taxon>
        <taxon>Cicadellinae</taxon>
        <taxon>Cicadellini</taxon>
        <taxon>Graphocephala</taxon>
    </lineage>
</organism>
<name>A0A1B6KF13_9HEMI</name>
<protein>
    <submittedName>
        <fullName evidence="2">Uncharacterized protein</fullName>
    </submittedName>
</protein>
<dbReference type="AlphaFoldDB" id="A0A1B6KF13"/>